<evidence type="ECO:0000256" key="1">
    <source>
        <dbReference type="SAM" id="SignalP"/>
    </source>
</evidence>
<keyword evidence="4" id="KW-1185">Reference proteome</keyword>
<dbReference type="PROSITE" id="PS50222">
    <property type="entry name" value="EF_HAND_2"/>
    <property type="match status" value="1"/>
</dbReference>
<feature type="non-terminal residue" evidence="3">
    <location>
        <position position="1"/>
    </location>
</feature>
<gene>
    <name evidence="3" type="ORF">PGLA1383_LOCUS39663</name>
</gene>
<reference evidence="3" key="1">
    <citation type="submission" date="2021-02" db="EMBL/GenBank/DDBJ databases">
        <authorList>
            <person name="Dougan E. K."/>
            <person name="Rhodes N."/>
            <person name="Thang M."/>
            <person name="Chan C."/>
        </authorList>
    </citation>
    <scope>NUCLEOTIDE SEQUENCE</scope>
</reference>
<evidence type="ECO:0000313" key="4">
    <source>
        <dbReference type="Proteomes" id="UP000654075"/>
    </source>
</evidence>
<keyword evidence="1" id="KW-0732">Signal</keyword>
<feature type="domain" description="EF-hand" evidence="2">
    <location>
        <begin position="98"/>
        <end position="133"/>
    </location>
</feature>
<dbReference type="EMBL" id="CAJNNV010027909">
    <property type="protein sequence ID" value="CAE8622167.1"/>
    <property type="molecule type" value="Genomic_DNA"/>
</dbReference>
<evidence type="ECO:0000313" key="3">
    <source>
        <dbReference type="EMBL" id="CAE8622167.1"/>
    </source>
</evidence>
<feature type="signal peptide" evidence="1">
    <location>
        <begin position="1"/>
        <end position="21"/>
    </location>
</feature>
<accession>A0A813G5H5</accession>
<name>A0A813G5H5_POLGL</name>
<sequence>MALLNLVTAVICQKLISTASSFEAAPQNFEANTPGAFKKDCEILRDDLRQAFEDISRDNERDASARRFTEFDRFGFQGFAELLEHSQMQNLFDAWEVSTDLKKKQLFELLDRRQNGLLDLEDLAQGILRVRGSTNRCHSLLLQKDLMSCNREEVKSIGKLEKEFIAKAKADFSKVEANFAHQLNGLEAFVE</sequence>
<comment type="caution">
    <text evidence="3">The sequence shown here is derived from an EMBL/GenBank/DDBJ whole genome shotgun (WGS) entry which is preliminary data.</text>
</comment>
<dbReference type="InterPro" id="IPR002048">
    <property type="entry name" value="EF_hand_dom"/>
</dbReference>
<dbReference type="Proteomes" id="UP000654075">
    <property type="component" value="Unassembled WGS sequence"/>
</dbReference>
<dbReference type="AlphaFoldDB" id="A0A813G5H5"/>
<protein>
    <recommendedName>
        <fullName evidence="2">EF-hand domain-containing protein</fullName>
    </recommendedName>
</protein>
<dbReference type="GO" id="GO:0005509">
    <property type="term" value="F:calcium ion binding"/>
    <property type="evidence" value="ECO:0007669"/>
    <property type="project" value="InterPro"/>
</dbReference>
<feature type="chain" id="PRO_5032276042" description="EF-hand domain-containing protein" evidence="1">
    <location>
        <begin position="22"/>
        <end position="191"/>
    </location>
</feature>
<proteinExistence type="predicted"/>
<evidence type="ECO:0000259" key="2">
    <source>
        <dbReference type="PROSITE" id="PS50222"/>
    </source>
</evidence>
<organism evidence="3 4">
    <name type="scientific">Polarella glacialis</name>
    <name type="common">Dinoflagellate</name>
    <dbReference type="NCBI Taxonomy" id="89957"/>
    <lineage>
        <taxon>Eukaryota</taxon>
        <taxon>Sar</taxon>
        <taxon>Alveolata</taxon>
        <taxon>Dinophyceae</taxon>
        <taxon>Suessiales</taxon>
        <taxon>Suessiaceae</taxon>
        <taxon>Polarella</taxon>
    </lineage>
</organism>